<dbReference type="GO" id="GO:0001784">
    <property type="term" value="F:phosphotyrosine residue binding"/>
    <property type="evidence" value="ECO:0007669"/>
    <property type="project" value="TreeGrafter"/>
</dbReference>
<dbReference type="Pfam" id="PF18483">
    <property type="entry name" value="Lectin_L-type_dom"/>
    <property type="match status" value="1"/>
</dbReference>
<dbReference type="InterPro" id="IPR019825">
    <property type="entry name" value="Lectin_legB_Mn/Ca_BS"/>
</dbReference>
<comment type="caution">
    <text evidence="4">The sequence shown here is derived from an EMBL/GenBank/DDBJ whole genome shotgun (WGS) entry which is preliminary data.</text>
</comment>
<dbReference type="InterPro" id="IPR013783">
    <property type="entry name" value="Ig-like_fold"/>
</dbReference>
<evidence type="ECO:0000313" key="5">
    <source>
        <dbReference type="Proteomes" id="UP000019254"/>
    </source>
</evidence>
<evidence type="ECO:0000259" key="3">
    <source>
        <dbReference type="PROSITE" id="PS50268"/>
    </source>
</evidence>
<feature type="chain" id="PRO_5004889346" evidence="2">
    <location>
        <begin position="28"/>
        <end position="789"/>
    </location>
</feature>
<organism evidence="4 5">
    <name type="scientific">Listeria cornellensis FSL F6-0969</name>
    <dbReference type="NCBI Taxonomy" id="1265820"/>
    <lineage>
        <taxon>Bacteria</taxon>
        <taxon>Bacillati</taxon>
        <taxon>Bacillota</taxon>
        <taxon>Bacilli</taxon>
        <taxon>Bacillales</taxon>
        <taxon>Listeriaceae</taxon>
        <taxon>Listeria</taxon>
    </lineage>
</organism>
<dbReference type="PANTHER" id="PTHR15127">
    <property type="entry name" value="HEAVYWEIGHT, ISOFORM A"/>
    <property type="match status" value="1"/>
</dbReference>
<dbReference type="InterPro" id="IPR002126">
    <property type="entry name" value="Cadherin-like_dom"/>
</dbReference>
<reference evidence="4 5" key="1">
    <citation type="journal article" date="2014" name="Int. J. Syst. Evol. Microbiol.">
        <title>Listeria floridensis sp. nov., Listeria aquatica sp. nov., Listeria cornellensis sp. nov., Listeria riparia sp. nov. and Listeria grandensis sp. nov., from agricultural and natural environments.</title>
        <authorList>
            <person name="den Bakker H.C."/>
            <person name="Warchocki S."/>
            <person name="Wright E.M."/>
            <person name="Allred A.F."/>
            <person name="Ahlstrom C."/>
            <person name="Manuel C.S."/>
            <person name="Stasiewicz M.J."/>
            <person name="Burrell A."/>
            <person name="Roof S."/>
            <person name="Strawn L."/>
            <person name="Fortes E.D."/>
            <person name="Nightingale K.K."/>
            <person name="Kephart D."/>
            <person name="Wiedmann M."/>
        </authorList>
    </citation>
    <scope>NUCLEOTIDE SEQUENCE [LARGE SCALE GENOMIC DNA]</scope>
    <source>
        <strain evidence="5">FSL F6-969</strain>
    </source>
</reference>
<dbReference type="RefSeq" id="WP_149024225.1">
    <property type="nucleotide sequence ID" value="NZ_AODE01000007.1"/>
</dbReference>
<name>W7BYL8_9LIST</name>
<dbReference type="GO" id="GO:0007156">
    <property type="term" value="P:homophilic cell adhesion via plasma membrane adhesion molecules"/>
    <property type="evidence" value="ECO:0007669"/>
    <property type="project" value="InterPro"/>
</dbReference>
<dbReference type="SUPFAM" id="SSF49899">
    <property type="entry name" value="Concanavalin A-like lectins/glucanases"/>
    <property type="match status" value="1"/>
</dbReference>
<evidence type="ECO:0000256" key="1">
    <source>
        <dbReference type="ARBA" id="ARBA00022999"/>
    </source>
</evidence>
<keyword evidence="5" id="KW-1185">Reference proteome</keyword>
<evidence type="ECO:0000313" key="4">
    <source>
        <dbReference type="EMBL" id="EUJ32194.1"/>
    </source>
</evidence>
<dbReference type="InterPro" id="IPR032179">
    <property type="entry name" value="Cry22Aa_Ig-like"/>
</dbReference>
<feature type="signal peptide" evidence="2">
    <location>
        <begin position="1"/>
        <end position="27"/>
    </location>
</feature>
<dbReference type="InterPro" id="IPR013320">
    <property type="entry name" value="ConA-like_dom_sf"/>
</dbReference>
<dbReference type="InterPro" id="IPR056573">
    <property type="entry name" value="Lectin_L-type_dom"/>
</dbReference>
<dbReference type="PROSITE" id="PS00307">
    <property type="entry name" value="LECTIN_LEGUME_BETA"/>
    <property type="match status" value="1"/>
</dbReference>
<sequence>MIMKKIGVASAALVLCAGLPLQTIAMASENTQSYTTNKAENKLKGLQAENEDFFYDVSDYFSVVPGTSSSINRDKVTITPNLPRQSGGLWSNPDYKADLTKDFHLEADLYMGNDINGADGVAFVMQNDPLGTAAIGGEGEGIGVYSNNSSYIKNALAVEFDTYYNSSTKDHNVKPGREHIAITVPTGASVIDHHALNILPEDVYLEDGQSHPVSFDWDALTKTLTYKYLSYEGSYTVDDLQATFGGTEVIFGFTGSTGSQKNLQELTITNLQVNGISPVIKTELPAEVEASQVVSVKTTISNKTLDATNFMMKLHTQLDEKFDDNSMTNIRLTRNDGQAFSVSKDDLLNNNVELPFLDASSVFTLTYDVAVKADAAPKGTELKIISIGKVNGVNYTSEATTKLIYIGAKPVITASDISLKKGSTFDPLDGVSATDTEDGNVTSQVKVTANNVDTSKVGTYHVTYSVTDSDGNTTTKTITVTVTSTDAPTISATDKSVKKGTTFNPLTDVTASDLEDGNVTSSIQVTANDVNTSKVGTYHVTYSVTNSEGNTTTKTITVTVTSNDAPVISATDKTMKKGGAFNPLTGVSATDSEDGNVTSQVKVTANNVDTSKVGTYHVTYAVTDSDGNTTTKTITVTVTSNDAPVIEASDIVQRIHNTYDVKKAVTASDTEDGDITNKITVTANDVNTEKAGVYHVTYSVTDSDGNTTTKTIQVTILTNDAPVITTSDVYLKAGDTFNPLDGITASDLEDGDLTASIKIVSTTVNMKSEGLYAVVYSVTDSDGNTTTVT</sequence>
<proteinExistence type="predicted"/>
<accession>W7BYL8</accession>
<dbReference type="InterPro" id="IPR051846">
    <property type="entry name" value="SH2_domain_adapters"/>
</dbReference>
<dbReference type="EMBL" id="AODE01000007">
    <property type="protein sequence ID" value="EUJ32194.1"/>
    <property type="molecule type" value="Genomic_DNA"/>
</dbReference>
<dbReference type="STRING" id="1265820.PCORN_03328"/>
<dbReference type="Gene3D" id="2.60.120.200">
    <property type="match status" value="1"/>
</dbReference>
<dbReference type="CDD" id="cd01951">
    <property type="entry name" value="lectin_L-type"/>
    <property type="match status" value="1"/>
</dbReference>
<gene>
    <name evidence="4" type="ORF">PCORN_03328</name>
</gene>
<dbReference type="GO" id="GO:0016020">
    <property type="term" value="C:membrane"/>
    <property type="evidence" value="ECO:0007669"/>
    <property type="project" value="InterPro"/>
</dbReference>
<dbReference type="Proteomes" id="UP000019254">
    <property type="component" value="Unassembled WGS sequence"/>
</dbReference>
<keyword evidence="2" id="KW-0732">Signal</keyword>
<dbReference type="PANTHER" id="PTHR15127:SF32">
    <property type="entry name" value="HEAVYWEIGHT, ISOFORM A"/>
    <property type="match status" value="1"/>
</dbReference>
<feature type="non-terminal residue" evidence="4">
    <location>
        <position position="789"/>
    </location>
</feature>
<dbReference type="GO" id="GO:0005509">
    <property type="term" value="F:calcium ion binding"/>
    <property type="evidence" value="ECO:0007669"/>
    <property type="project" value="InterPro"/>
</dbReference>
<keyword evidence="1" id="KW-0727">SH2 domain</keyword>
<dbReference type="OrthoDB" id="2306834at2"/>
<dbReference type="Gene3D" id="2.60.40.10">
    <property type="entry name" value="Immunoglobulins"/>
    <property type="match status" value="5"/>
</dbReference>
<dbReference type="AlphaFoldDB" id="W7BYL8"/>
<dbReference type="PROSITE" id="PS50268">
    <property type="entry name" value="CADHERIN_2"/>
    <property type="match status" value="1"/>
</dbReference>
<dbReference type="Pfam" id="PF16403">
    <property type="entry name" value="Bact_surface_Ig-like"/>
    <property type="match status" value="5"/>
</dbReference>
<protein>
    <submittedName>
        <fullName evidence="4">Putative peptidoglycan linked protein</fullName>
    </submittedName>
</protein>
<evidence type="ECO:0000256" key="2">
    <source>
        <dbReference type="SAM" id="SignalP"/>
    </source>
</evidence>
<feature type="domain" description="Cadherin" evidence="3">
    <location>
        <begin position="609"/>
        <end position="724"/>
    </location>
</feature>